<organism evidence="1 2">
    <name type="scientific">Acetobacter sacchari</name>
    <dbReference type="NCBI Taxonomy" id="2661687"/>
    <lineage>
        <taxon>Bacteria</taxon>
        <taxon>Pseudomonadati</taxon>
        <taxon>Pseudomonadota</taxon>
        <taxon>Alphaproteobacteria</taxon>
        <taxon>Acetobacterales</taxon>
        <taxon>Acetobacteraceae</taxon>
        <taxon>Acetobacter</taxon>
    </lineage>
</organism>
<dbReference type="EMBL" id="JAFVMF010000039">
    <property type="protein sequence ID" value="MBO1361991.1"/>
    <property type="molecule type" value="Genomic_DNA"/>
</dbReference>
<dbReference type="RefSeq" id="WP_207884061.1">
    <property type="nucleotide sequence ID" value="NZ_JAFVMF010000039.1"/>
</dbReference>
<keyword evidence="2" id="KW-1185">Reference proteome</keyword>
<comment type="caution">
    <text evidence="1">The sequence shown here is derived from an EMBL/GenBank/DDBJ whole genome shotgun (WGS) entry which is preliminary data.</text>
</comment>
<reference evidence="1 2" key="1">
    <citation type="submission" date="2021-03" db="EMBL/GenBank/DDBJ databases">
        <title>The complete genome sequence of Acetobacter sacchari TBRC 11175.</title>
        <authorList>
            <person name="Charoenyingcharoen P."/>
            <person name="Yukphan P."/>
        </authorList>
    </citation>
    <scope>NUCLEOTIDE SEQUENCE [LARGE SCALE GENOMIC DNA]</scope>
    <source>
        <strain evidence="1 2">TBRC 11175</strain>
    </source>
</reference>
<dbReference type="Proteomes" id="UP000664771">
    <property type="component" value="Unassembled WGS sequence"/>
</dbReference>
<protein>
    <submittedName>
        <fullName evidence="1">Uncharacterized protein</fullName>
    </submittedName>
</protein>
<gene>
    <name evidence="1" type="ORF">J2D73_19600</name>
</gene>
<name>A0ABS3M1C6_9PROT</name>
<evidence type="ECO:0000313" key="2">
    <source>
        <dbReference type="Proteomes" id="UP000664771"/>
    </source>
</evidence>
<proteinExistence type="predicted"/>
<sequence>MSELETLAGKAGLNDPELLRISRADLPPQAAVDDLRRRYPSAFTSPANVRELPRKDYETAKRDFIQRSYRR</sequence>
<accession>A0ABS3M1C6</accession>
<evidence type="ECO:0000313" key="1">
    <source>
        <dbReference type="EMBL" id="MBO1361991.1"/>
    </source>
</evidence>